<reference evidence="2" key="1">
    <citation type="submission" date="2010-05" db="EMBL/GenBank/DDBJ databases">
        <title>The draft genome of Desulfonatronospira thiodismutans ASO3-1.</title>
        <authorList>
            <consortium name="US DOE Joint Genome Institute (JGI-PGF)"/>
            <person name="Lucas S."/>
            <person name="Copeland A."/>
            <person name="Lapidus A."/>
            <person name="Cheng J.-F."/>
            <person name="Bruce D."/>
            <person name="Goodwin L."/>
            <person name="Pitluck S."/>
            <person name="Chertkov O."/>
            <person name="Brettin T."/>
            <person name="Detter J.C."/>
            <person name="Han C."/>
            <person name="Land M.L."/>
            <person name="Hauser L."/>
            <person name="Kyrpides N."/>
            <person name="Mikhailova N."/>
            <person name="Muyzer G."/>
            <person name="Woyke T."/>
        </authorList>
    </citation>
    <scope>NUCLEOTIDE SEQUENCE [LARGE SCALE GENOMIC DNA]</scope>
    <source>
        <strain evidence="2">ASO3-1</strain>
    </source>
</reference>
<accession>D6SUV6</accession>
<sequence length="99" mass="11353">MNRFKNRVSKAGHARNPRNKDSLTARSHALAWSLKTQRSQRKAGRFFSFAGLAANEKAALSKTVSRFWTIDLLRVYNFAYLAALRFKGLPREARGYCFL</sequence>
<comment type="caution">
    <text evidence="2">The sequence shown here is derived from an EMBL/GenBank/DDBJ whole genome shotgun (WGS) entry which is preliminary data.</text>
</comment>
<keyword evidence="3" id="KW-1185">Reference proteome</keyword>
<organism evidence="2 3">
    <name type="scientific">Desulfonatronospira thiodismutans ASO3-1</name>
    <dbReference type="NCBI Taxonomy" id="555779"/>
    <lineage>
        <taxon>Bacteria</taxon>
        <taxon>Pseudomonadati</taxon>
        <taxon>Thermodesulfobacteriota</taxon>
        <taxon>Desulfovibrionia</taxon>
        <taxon>Desulfovibrionales</taxon>
        <taxon>Desulfonatronovibrionaceae</taxon>
        <taxon>Desulfonatronospira</taxon>
    </lineage>
</organism>
<proteinExistence type="predicted"/>
<protein>
    <submittedName>
        <fullName evidence="2">Uncharacterized protein</fullName>
    </submittedName>
</protein>
<dbReference type="AlphaFoldDB" id="D6SUV6"/>
<gene>
    <name evidence="2" type="ORF">Dthio_PD0401</name>
</gene>
<feature type="compositionally biased region" description="Basic residues" evidence="1">
    <location>
        <begin position="1"/>
        <end position="17"/>
    </location>
</feature>
<dbReference type="EMBL" id="ACJN02000004">
    <property type="protein sequence ID" value="EFI33086.1"/>
    <property type="molecule type" value="Genomic_DNA"/>
</dbReference>
<evidence type="ECO:0000313" key="2">
    <source>
        <dbReference type="EMBL" id="EFI33086.1"/>
    </source>
</evidence>
<dbReference type="RefSeq" id="WP_008871779.1">
    <property type="nucleotide sequence ID" value="NZ_ACJN02000004.1"/>
</dbReference>
<evidence type="ECO:0000256" key="1">
    <source>
        <dbReference type="SAM" id="MobiDB-lite"/>
    </source>
</evidence>
<name>D6SUV6_9BACT</name>
<dbReference type="Proteomes" id="UP000005496">
    <property type="component" value="Unassembled WGS sequence"/>
</dbReference>
<evidence type="ECO:0000313" key="3">
    <source>
        <dbReference type="Proteomes" id="UP000005496"/>
    </source>
</evidence>
<feature type="region of interest" description="Disordered" evidence="1">
    <location>
        <begin position="1"/>
        <end position="22"/>
    </location>
</feature>